<reference evidence="5" key="1">
    <citation type="submission" date="2022-10" db="EMBL/GenBank/DDBJ databases">
        <title>Whole-Genome Sequencing of Brachybacterium huguangmaarense BRM-3, Isolated from Betula schmidtii.</title>
        <authorList>
            <person name="Haam D."/>
        </authorList>
    </citation>
    <scope>NUCLEOTIDE SEQUENCE</scope>
    <source>
        <strain evidence="5">BRM-3</strain>
    </source>
</reference>
<comment type="subunit">
    <text evidence="3">The glycine cleavage system is composed of four proteins: P, T, L and H.</text>
</comment>
<dbReference type="RefSeq" id="WP_263593922.1">
    <property type="nucleotide sequence ID" value="NZ_CP107020.1"/>
</dbReference>
<name>A0ABY6G0I4_9MICO</name>
<sequence>MAATDDLQYSTDHEWVRVDSDDLATVGVTAFAAGQLGDVVYVDLPEVGAEVSAGTEMGEIESTKSVSELFSPIDGTVVEVNQDVVDAPEKVNASPYEEGWLVRVRYAALPEDLLDAAAYAELTGE</sequence>
<comment type="cofactor">
    <cofactor evidence="3">
        <name>(R)-lipoate</name>
        <dbReference type="ChEBI" id="CHEBI:83088"/>
    </cofactor>
    <text evidence="3">Binds 1 lipoyl cofactor covalently.</text>
</comment>
<feature type="domain" description="Lipoyl-binding" evidence="4">
    <location>
        <begin position="23"/>
        <end position="105"/>
    </location>
</feature>
<dbReference type="Proteomes" id="UP001164305">
    <property type="component" value="Chromosome"/>
</dbReference>
<proteinExistence type="inferred from homology"/>
<evidence type="ECO:0000256" key="2">
    <source>
        <dbReference type="ARBA" id="ARBA00022823"/>
    </source>
</evidence>
<evidence type="ECO:0000256" key="3">
    <source>
        <dbReference type="HAMAP-Rule" id="MF_00272"/>
    </source>
</evidence>
<keyword evidence="2 3" id="KW-0450">Lipoyl</keyword>
<dbReference type="InterPro" id="IPR033753">
    <property type="entry name" value="GCV_H/Fam206"/>
</dbReference>
<dbReference type="InterPro" id="IPR003016">
    <property type="entry name" value="2-oxoA_DH_lipoyl-BS"/>
</dbReference>
<dbReference type="InterPro" id="IPR002930">
    <property type="entry name" value="GCV_H"/>
</dbReference>
<organism evidence="5 6">
    <name type="scientific">Brachybacterium huguangmaarense</name>
    <dbReference type="NCBI Taxonomy" id="1652028"/>
    <lineage>
        <taxon>Bacteria</taxon>
        <taxon>Bacillati</taxon>
        <taxon>Actinomycetota</taxon>
        <taxon>Actinomycetes</taxon>
        <taxon>Micrococcales</taxon>
        <taxon>Dermabacteraceae</taxon>
        <taxon>Brachybacterium</taxon>
    </lineage>
</organism>
<dbReference type="PANTHER" id="PTHR11715:SF3">
    <property type="entry name" value="GLYCINE CLEAVAGE SYSTEM H PROTEIN-RELATED"/>
    <property type="match status" value="1"/>
</dbReference>
<dbReference type="HAMAP" id="MF_00272">
    <property type="entry name" value="GcvH"/>
    <property type="match status" value="1"/>
</dbReference>
<evidence type="ECO:0000259" key="4">
    <source>
        <dbReference type="PROSITE" id="PS50968"/>
    </source>
</evidence>
<dbReference type="SUPFAM" id="SSF51230">
    <property type="entry name" value="Single hybrid motif"/>
    <property type="match status" value="1"/>
</dbReference>
<dbReference type="PROSITE" id="PS50968">
    <property type="entry name" value="BIOTINYL_LIPOYL"/>
    <property type="match status" value="1"/>
</dbReference>
<dbReference type="InterPro" id="IPR017453">
    <property type="entry name" value="GCV_H_sub"/>
</dbReference>
<dbReference type="NCBIfam" id="TIGR00527">
    <property type="entry name" value="gcvH"/>
    <property type="match status" value="1"/>
</dbReference>
<keyword evidence="6" id="KW-1185">Reference proteome</keyword>
<dbReference type="PANTHER" id="PTHR11715">
    <property type="entry name" value="GLYCINE CLEAVAGE SYSTEM H PROTEIN"/>
    <property type="match status" value="1"/>
</dbReference>
<evidence type="ECO:0000256" key="1">
    <source>
        <dbReference type="ARBA" id="ARBA00009249"/>
    </source>
</evidence>
<dbReference type="InterPro" id="IPR011053">
    <property type="entry name" value="Single_hybrid_motif"/>
</dbReference>
<dbReference type="Pfam" id="PF01597">
    <property type="entry name" value="GCV_H"/>
    <property type="match status" value="1"/>
</dbReference>
<gene>
    <name evidence="3 5" type="primary">gcvH</name>
    <name evidence="5" type="ORF">BRM3_14095</name>
</gene>
<comment type="similarity">
    <text evidence="1 3">Belongs to the GcvH family.</text>
</comment>
<dbReference type="NCBIfam" id="NF002270">
    <property type="entry name" value="PRK01202.1"/>
    <property type="match status" value="1"/>
</dbReference>
<protein>
    <recommendedName>
        <fullName evidence="3">Glycine cleavage system H protein</fullName>
    </recommendedName>
</protein>
<dbReference type="InterPro" id="IPR000089">
    <property type="entry name" value="Biotin_lipoyl"/>
</dbReference>
<dbReference type="PROSITE" id="PS00189">
    <property type="entry name" value="LIPOYL"/>
    <property type="match status" value="1"/>
</dbReference>
<dbReference type="Gene3D" id="2.40.50.100">
    <property type="match status" value="1"/>
</dbReference>
<evidence type="ECO:0000313" key="5">
    <source>
        <dbReference type="EMBL" id="UYG16709.1"/>
    </source>
</evidence>
<dbReference type="EMBL" id="CP107020">
    <property type="protein sequence ID" value="UYG16709.1"/>
    <property type="molecule type" value="Genomic_DNA"/>
</dbReference>
<comment type="function">
    <text evidence="3">The glycine cleavage system catalyzes the degradation of glycine. The H protein shuttles the methylamine group of glycine from the P protein to the T protein.</text>
</comment>
<feature type="modified residue" description="N6-lipoyllysine" evidence="3">
    <location>
        <position position="64"/>
    </location>
</feature>
<accession>A0ABY6G0I4</accession>
<evidence type="ECO:0000313" key="6">
    <source>
        <dbReference type="Proteomes" id="UP001164305"/>
    </source>
</evidence>
<dbReference type="CDD" id="cd06848">
    <property type="entry name" value="GCS_H"/>
    <property type="match status" value="1"/>
</dbReference>